<evidence type="ECO:0000313" key="3">
    <source>
        <dbReference type="EMBL" id="OXA39158.1"/>
    </source>
</evidence>
<name>A0A226D2V0_FOLCA</name>
<feature type="chain" id="PRO_5013393520" evidence="2">
    <location>
        <begin position="19"/>
        <end position="403"/>
    </location>
</feature>
<organism evidence="3 4">
    <name type="scientific">Folsomia candida</name>
    <name type="common">Springtail</name>
    <dbReference type="NCBI Taxonomy" id="158441"/>
    <lineage>
        <taxon>Eukaryota</taxon>
        <taxon>Metazoa</taxon>
        <taxon>Ecdysozoa</taxon>
        <taxon>Arthropoda</taxon>
        <taxon>Hexapoda</taxon>
        <taxon>Collembola</taxon>
        <taxon>Entomobryomorpha</taxon>
        <taxon>Isotomoidea</taxon>
        <taxon>Isotomidae</taxon>
        <taxon>Proisotominae</taxon>
        <taxon>Folsomia</taxon>
    </lineage>
</organism>
<accession>A0A226D2V0</accession>
<feature type="signal peptide" evidence="2">
    <location>
        <begin position="1"/>
        <end position="18"/>
    </location>
</feature>
<dbReference type="EMBL" id="LNIX01000041">
    <property type="protein sequence ID" value="OXA39158.1"/>
    <property type="molecule type" value="Genomic_DNA"/>
</dbReference>
<evidence type="ECO:0000256" key="2">
    <source>
        <dbReference type="SAM" id="SignalP"/>
    </source>
</evidence>
<dbReference type="Proteomes" id="UP000198287">
    <property type="component" value="Unassembled WGS sequence"/>
</dbReference>
<protein>
    <submittedName>
        <fullName evidence="3">Uncharacterized protein</fullName>
    </submittedName>
</protein>
<sequence>MLKVIIAVLCIAVGMGDAFPHQSVSVSLKNATASLSQGSLAIGGITDCGVAQLADVTLSGCTNAIYTDFRVNGYSQYFGSEWHAYAHLRHRSQFDEEGFRLYIRAGMVDRMYACVSSDEFCSAIGFNFRDLNRMFPRSDSEWQFRVRMCSWAGTVCSVVVRFTEYAIVLYESKIPTYLGSVSVNLDSSWTHLAIYGLSLVFQAFMVTAIPVAFAIMIGPICAGILVSMAGYLACLKKVFKTMKRIDSLSISLNLCEQLSVLRSQILCFRQFVLPAILTFAISVTIRGTYLTLKLDLAFGANLGNFFWPVIAYESFLVIIGLGTAAGLINKGSKQIVVKTKCALYDVIMQSGGLRIDSRIMRRMIRARMQMKIRFGSNFVEILTPFVMMCFCIKSLVRCLLVLC</sequence>
<proteinExistence type="predicted"/>
<comment type="caution">
    <text evidence="3">The sequence shown here is derived from an EMBL/GenBank/DDBJ whole genome shotgun (WGS) entry which is preliminary data.</text>
</comment>
<keyword evidence="1" id="KW-0812">Transmembrane</keyword>
<keyword evidence="2" id="KW-0732">Signal</keyword>
<dbReference type="AlphaFoldDB" id="A0A226D2V0"/>
<reference evidence="3 4" key="1">
    <citation type="submission" date="2015-12" db="EMBL/GenBank/DDBJ databases">
        <title>The genome of Folsomia candida.</title>
        <authorList>
            <person name="Faddeeva A."/>
            <person name="Derks M.F."/>
            <person name="Anvar Y."/>
            <person name="Smit S."/>
            <person name="Van Straalen N."/>
            <person name="Roelofs D."/>
        </authorList>
    </citation>
    <scope>NUCLEOTIDE SEQUENCE [LARGE SCALE GENOMIC DNA]</scope>
    <source>
        <strain evidence="3 4">VU population</strain>
        <tissue evidence="3">Whole body</tissue>
    </source>
</reference>
<feature type="transmembrane region" description="Helical" evidence="1">
    <location>
        <begin position="372"/>
        <end position="396"/>
    </location>
</feature>
<evidence type="ECO:0000256" key="1">
    <source>
        <dbReference type="SAM" id="Phobius"/>
    </source>
</evidence>
<keyword evidence="4" id="KW-1185">Reference proteome</keyword>
<feature type="transmembrane region" description="Helical" evidence="1">
    <location>
        <begin position="211"/>
        <end position="234"/>
    </location>
</feature>
<evidence type="ECO:0000313" key="4">
    <source>
        <dbReference type="Proteomes" id="UP000198287"/>
    </source>
</evidence>
<keyword evidence="1" id="KW-0472">Membrane</keyword>
<feature type="transmembrane region" description="Helical" evidence="1">
    <location>
        <begin position="305"/>
        <end position="328"/>
    </location>
</feature>
<feature type="transmembrane region" description="Helical" evidence="1">
    <location>
        <begin position="266"/>
        <end position="285"/>
    </location>
</feature>
<keyword evidence="1" id="KW-1133">Transmembrane helix</keyword>
<gene>
    <name evidence="3" type="ORF">Fcan01_26095</name>
</gene>